<dbReference type="PROSITE" id="PS51087">
    <property type="entry name" value="APAG"/>
    <property type="match status" value="1"/>
</dbReference>
<organism evidence="4 5">
    <name type="scientific">Caulobacter ginsengisoli</name>
    <dbReference type="NCBI Taxonomy" id="400775"/>
    <lineage>
        <taxon>Bacteria</taxon>
        <taxon>Pseudomonadati</taxon>
        <taxon>Pseudomonadota</taxon>
        <taxon>Alphaproteobacteria</taxon>
        <taxon>Caulobacterales</taxon>
        <taxon>Caulobacteraceae</taxon>
        <taxon>Caulobacter</taxon>
    </lineage>
</organism>
<gene>
    <name evidence="2" type="primary">apaG</name>
    <name evidence="4" type="ORF">QO010_002320</name>
</gene>
<keyword evidence="5" id="KW-1185">Reference proteome</keyword>
<dbReference type="SUPFAM" id="SSF110069">
    <property type="entry name" value="ApaG-like"/>
    <property type="match status" value="1"/>
</dbReference>
<dbReference type="PANTHER" id="PTHR14289:SF16">
    <property type="entry name" value="POLYMERASE DELTA-INTERACTING PROTEIN 2"/>
    <property type="match status" value="1"/>
</dbReference>
<dbReference type="Gene3D" id="2.60.40.1470">
    <property type="entry name" value="ApaG domain"/>
    <property type="match status" value="1"/>
</dbReference>
<evidence type="ECO:0000313" key="5">
    <source>
        <dbReference type="Proteomes" id="UP001228905"/>
    </source>
</evidence>
<proteinExistence type="inferred from homology"/>
<evidence type="ECO:0000256" key="2">
    <source>
        <dbReference type="HAMAP-Rule" id="MF_00791"/>
    </source>
</evidence>
<evidence type="ECO:0000259" key="3">
    <source>
        <dbReference type="PROSITE" id="PS51087"/>
    </source>
</evidence>
<comment type="caution">
    <text evidence="4">The sequence shown here is derived from an EMBL/GenBank/DDBJ whole genome shotgun (WGS) entry which is preliminary data.</text>
</comment>
<feature type="domain" description="ApaG" evidence="3">
    <location>
        <begin position="16"/>
        <end position="140"/>
    </location>
</feature>
<dbReference type="NCBIfam" id="NF003967">
    <property type="entry name" value="PRK05461.1"/>
    <property type="match status" value="1"/>
</dbReference>
<dbReference type="Pfam" id="PF04379">
    <property type="entry name" value="DUF525"/>
    <property type="match status" value="1"/>
</dbReference>
<reference evidence="4 5" key="1">
    <citation type="submission" date="2023-07" db="EMBL/GenBank/DDBJ databases">
        <title>Genomic Encyclopedia of Type Strains, Phase IV (KMG-IV): sequencing the most valuable type-strain genomes for metagenomic binning, comparative biology and taxonomic classification.</title>
        <authorList>
            <person name="Goeker M."/>
        </authorList>
    </citation>
    <scope>NUCLEOTIDE SEQUENCE [LARGE SCALE GENOMIC DNA]</scope>
    <source>
        <strain evidence="4 5">DSM 18695</strain>
    </source>
</reference>
<name>A0ABU0IRE5_9CAUL</name>
<evidence type="ECO:0000256" key="1">
    <source>
        <dbReference type="ARBA" id="ARBA00017693"/>
    </source>
</evidence>
<sequence length="143" mass="16083">MRRPSRRKNQDSPVYEARTRDVLVRVIVSYLPQESLPEEGKWVWAYMVEIENHGTETVSLVTRHWRITDALNRTEAVDGPGVVGEQPILKAREAFRYTSGTSLPTPSGTMSGTYSMVLDSGEQFEAQIPEFSLHLPGAARKAH</sequence>
<dbReference type="InterPro" id="IPR007474">
    <property type="entry name" value="ApaG_domain"/>
</dbReference>
<accession>A0ABU0IRE5</accession>
<dbReference type="EMBL" id="JAUSVS010000003">
    <property type="protein sequence ID" value="MDQ0464539.1"/>
    <property type="molecule type" value="Genomic_DNA"/>
</dbReference>
<protein>
    <recommendedName>
        <fullName evidence="1 2">Protein ApaG</fullName>
    </recommendedName>
</protein>
<dbReference type="Proteomes" id="UP001228905">
    <property type="component" value="Unassembled WGS sequence"/>
</dbReference>
<dbReference type="InterPro" id="IPR023065">
    <property type="entry name" value="Uncharacterised_ApaG"/>
</dbReference>
<dbReference type="PANTHER" id="PTHR14289">
    <property type="entry name" value="F-BOX ONLY PROTEIN 3"/>
    <property type="match status" value="1"/>
</dbReference>
<evidence type="ECO:0000313" key="4">
    <source>
        <dbReference type="EMBL" id="MDQ0464539.1"/>
    </source>
</evidence>
<dbReference type="HAMAP" id="MF_00791">
    <property type="entry name" value="ApaG"/>
    <property type="match status" value="1"/>
</dbReference>
<dbReference type="RefSeq" id="WP_307349279.1">
    <property type="nucleotide sequence ID" value="NZ_JAUSVS010000003.1"/>
</dbReference>
<dbReference type="InterPro" id="IPR036767">
    <property type="entry name" value="ApaG_sf"/>
</dbReference>